<evidence type="ECO:0000256" key="1">
    <source>
        <dbReference type="SAM" id="MobiDB-lite"/>
    </source>
</evidence>
<feature type="non-terminal residue" evidence="2">
    <location>
        <position position="172"/>
    </location>
</feature>
<name>A0A3P7N065_DIBLA</name>
<keyword evidence="3" id="KW-1185">Reference proteome</keyword>
<feature type="compositionally biased region" description="Polar residues" evidence="1">
    <location>
        <begin position="149"/>
        <end position="172"/>
    </location>
</feature>
<evidence type="ECO:0000313" key="3">
    <source>
        <dbReference type="Proteomes" id="UP000281553"/>
    </source>
</evidence>
<organism evidence="2 3">
    <name type="scientific">Dibothriocephalus latus</name>
    <name type="common">Fish tapeworm</name>
    <name type="synonym">Diphyllobothrium latum</name>
    <dbReference type="NCBI Taxonomy" id="60516"/>
    <lineage>
        <taxon>Eukaryota</taxon>
        <taxon>Metazoa</taxon>
        <taxon>Spiralia</taxon>
        <taxon>Lophotrochozoa</taxon>
        <taxon>Platyhelminthes</taxon>
        <taxon>Cestoda</taxon>
        <taxon>Eucestoda</taxon>
        <taxon>Diphyllobothriidea</taxon>
        <taxon>Diphyllobothriidae</taxon>
        <taxon>Dibothriocephalus</taxon>
    </lineage>
</organism>
<dbReference type="OrthoDB" id="3214149at2759"/>
<feature type="compositionally biased region" description="Polar residues" evidence="1">
    <location>
        <begin position="69"/>
        <end position="82"/>
    </location>
</feature>
<dbReference type="EMBL" id="UYRU01077750">
    <property type="protein sequence ID" value="VDN28458.1"/>
    <property type="molecule type" value="Genomic_DNA"/>
</dbReference>
<accession>A0A3P7N065</accession>
<dbReference type="Proteomes" id="UP000281553">
    <property type="component" value="Unassembled WGS sequence"/>
</dbReference>
<gene>
    <name evidence="2" type="ORF">DILT_LOCUS15178</name>
</gene>
<proteinExistence type="predicted"/>
<protein>
    <submittedName>
        <fullName evidence="2">Uncharacterized protein</fullName>
    </submittedName>
</protein>
<feature type="region of interest" description="Disordered" evidence="1">
    <location>
        <begin position="62"/>
        <end position="172"/>
    </location>
</feature>
<reference evidence="2 3" key="1">
    <citation type="submission" date="2018-11" db="EMBL/GenBank/DDBJ databases">
        <authorList>
            <consortium name="Pathogen Informatics"/>
        </authorList>
    </citation>
    <scope>NUCLEOTIDE SEQUENCE [LARGE SCALE GENOMIC DNA]</scope>
</reference>
<dbReference type="AlphaFoldDB" id="A0A3P7N065"/>
<evidence type="ECO:0000313" key="2">
    <source>
        <dbReference type="EMBL" id="VDN28458.1"/>
    </source>
</evidence>
<sequence>MSTNLHRPSIYFLCSRLSRRSSWKPDTPTCLPGPEAVAAAAEAFSAVRSLFANPYALPPAHLGFRPDSGPQSRGTGPQQGSESLGGCNPSELPPTPAQTGFRSGMFNPYPGHRSSGYAPGSNGTGYQRGGKKRSHSQSSVHDLLDIPSLTRSSQGSLNMIQAMHTSRSGVSS</sequence>